<comment type="caution">
    <text evidence="1">The sequence shown here is derived from an EMBL/GenBank/DDBJ whole genome shotgun (WGS) entry which is preliminary data.</text>
</comment>
<proteinExistence type="predicted"/>
<dbReference type="AlphaFoldDB" id="A0A4Q2DYB8"/>
<name>A0A4Q2DYB8_9AGAR</name>
<evidence type="ECO:0000313" key="2">
    <source>
        <dbReference type="Proteomes" id="UP000290288"/>
    </source>
</evidence>
<sequence length="85" mass="9596">MIIFRVTTGRSFVKFPSDKDSVPTHLIQFTQQTAKSSFLHSTFEREFGRNHDPDTERGLNASIGKPAQTHTYMIGIVLEKRNDGG</sequence>
<gene>
    <name evidence="1" type="ORF">EST38_g1530</name>
</gene>
<organism evidence="1 2">
    <name type="scientific">Candolleomyces aberdarensis</name>
    <dbReference type="NCBI Taxonomy" id="2316362"/>
    <lineage>
        <taxon>Eukaryota</taxon>
        <taxon>Fungi</taxon>
        <taxon>Dikarya</taxon>
        <taxon>Basidiomycota</taxon>
        <taxon>Agaricomycotina</taxon>
        <taxon>Agaricomycetes</taxon>
        <taxon>Agaricomycetidae</taxon>
        <taxon>Agaricales</taxon>
        <taxon>Agaricineae</taxon>
        <taxon>Psathyrellaceae</taxon>
        <taxon>Candolleomyces</taxon>
    </lineage>
</organism>
<dbReference type="EMBL" id="SDEE01000021">
    <property type="protein sequence ID" value="RXW24314.1"/>
    <property type="molecule type" value="Genomic_DNA"/>
</dbReference>
<keyword evidence="2" id="KW-1185">Reference proteome</keyword>
<evidence type="ECO:0000313" key="1">
    <source>
        <dbReference type="EMBL" id="RXW24314.1"/>
    </source>
</evidence>
<protein>
    <submittedName>
        <fullName evidence="1">Uncharacterized protein</fullName>
    </submittedName>
</protein>
<accession>A0A4Q2DYB8</accession>
<reference evidence="1 2" key="1">
    <citation type="submission" date="2019-01" db="EMBL/GenBank/DDBJ databases">
        <title>Draft genome sequence of Psathyrella aberdarensis IHI B618.</title>
        <authorList>
            <person name="Buettner E."/>
            <person name="Kellner H."/>
        </authorList>
    </citation>
    <scope>NUCLEOTIDE SEQUENCE [LARGE SCALE GENOMIC DNA]</scope>
    <source>
        <strain evidence="1 2">IHI B618</strain>
    </source>
</reference>
<dbReference type="Proteomes" id="UP000290288">
    <property type="component" value="Unassembled WGS sequence"/>
</dbReference>